<dbReference type="EMBL" id="PIPF01000001">
    <property type="protein sequence ID" value="RWU85810.1"/>
    <property type="molecule type" value="Genomic_DNA"/>
</dbReference>
<gene>
    <name evidence="2" type="ORF">CWN80_02280</name>
</gene>
<protein>
    <recommendedName>
        <fullName evidence="1">Peptidoglycan binding-like domain-containing protein</fullName>
    </recommendedName>
</protein>
<feature type="domain" description="Peptidoglycan binding-like" evidence="1">
    <location>
        <begin position="324"/>
        <end position="360"/>
    </location>
</feature>
<dbReference type="InterPro" id="IPR002477">
    <property type="entry name" value="Peptidoglycan-bd-like"/>
</dbReference>
<dbReference type="AlphaFoldDB" id="A0A444BBU2"/>
<name>A0A444BBU2_9MICO</name>
<proteinExistence type="predicted"/>
<feature type="domain" description="Peptidoglycan binding-like" evidence="1">
    <location>
        <begin position="59"/>
        <end position="107"/>
    </location>
</feature>
<organism evidence="2 3">
    <name type="scientific">Janibacter hoylei PVAS-1</name>
    <dbReference type="NCBI Taxonomy" id="1210046"/>
    <lineage>
        <taxon>Bacteria</taxon>
        <taxon>Bacillati</taxon>
        <taxon>Actinomycetota</taxon>
        <taxon>Actinomycetes</taxon>
        <taxon>Micrococcales</taxon>
        <taxon>Intrasporangiaceae</taxon>
        <taxon>Janibacter</taxon>
    </lineage>
</organism>
<dbReference type="InterPro" id="IPR036366">
    <property type="entry name" value="PGBDSf"/>
</dbReference>
<dbReference type="Pfam" id="PF01471">
    <property type="entry name" value="PG_binding_1"/>
    <property type="match status" value="4"/>
</dbReference>
<dbReference type="Proteomes" id="UP000288711">
    <property type="component" value="Unassembled WGS sequence"/>
</dbReference>
<keyword evidence="3" id="KW-1185">Reference proteome</keyword>
<evidence type="ECO:0000313" key="2">
    <source>
        <dbReference type="EMBL" id="RWU85810.1"/>
    </source>
</evidence>
<dbReference type="InterPro" id="IPR036365">
    <property type="entry name" value="PGBD-like_sf"/>
</dbReference>
<dbReference type="SUPFAM" id="SSF47090">
    <property type="entry name" value="PGBD-like"/>
    <property type="match status" value="4"/>
</dbReference>
<feature type="domain" description="Peptidoglycan binding-like" evidence="1">
    <location>
        <begin position="144"/>
        <end position="193"/>
    </location>
</feature>
<evidence type="ECO:0000259" key="1">
    <source>
        <dbReference type="Pfam" id="PF01471"/>
    </source>
</evidence>
<dbReference type="Gene3D" id="1.10.101.10">
    <property type="entry name" value="PGBD-like superfamily/PGBD"/>
    <property type="match status" value="4"/>
</dbReference>
<sequence length="368" mass="39075">YQKSKELDQNGIVSPNVWRALAGLKYTKTDPAKPTTPATLGGDLAKYLTTKIRKGDRGAAVTALQKKLRIDADGVFGSGTEKAVKAYQKSKELDQNGIVSPNVWRALAGLKYTKTDPAKPTKPAAPSGDLTPFLDTKIRKGDRGAAVTALQKKLKIDADGVFGSGTERAVKAYQKSKQLDQNGIVSPNVWRALAGKSYTKTGVRAAAAKPAADPSRGATVSTSTPYDSVRSTVLASGARGAHVKTLQRALGGVAVDGVYGSGTVKAVRSFQAKEGLPVTGITDDKVWARLESKDHPSAMHRTVVLKPGSTGEAVRVVQRTLGLEVDGVFSDETRDAVKALQRRHGLTSTGYVGGVTWQAIDREARARR</sequence>
<dbReference type="RefSeq" id="WP_192899827.1">
    <property type="nucleotide sequence ID" value="NZ_PIPF01000001.1"/>
</dbReference>
<accession>A0A444BBU2</accession>
<evidence type="ECO:0000313" key="3">
    <source>
        <dbReference type="Proteomes" id="UP000288711"/>
    </source>
</evidence>
<feature type="domain" description="Peptidoglycan binding-like" evidence="1">
    <location>
        <begin position="241"/>
        <end position="290"/>
    </location>
</feature>
<comment type="caution">
    <text evidence="2">The sequence shown here is derived from an EMBL/GenBank/DDBJ whole genome shotgun (WGS) entry which is preliminary data.</text>
</comment>
<reference evidence="2 3" key="1">
    <citation type="journal article" date="2009" name="Int. J. Syst. Evol. Microbiol.">
        <title>Janibacter hoylei sp. nov., Bacillus isronensis sp. nov. and Bacillus aryabhattai sp. nov., isolated from cryotubes used for collecting air from the upper atmosphere.</title>
        <authorList>
            <person name="Shivaji S."/>
            <person name="Chaturvedi P."/>
            <person name="Begum Z."/>
            <person name="Pindi P.K."/>
            <person name="Manorama R."/>
            <person name="Padmanaban D.A."/>
            <person name="Shouche Y.S."/>
            <person name="Pawar S."/>
            <person name="Vaishampayan P."/>
            <person name="Dutt C.B."/>
            <person name="Datta G.N."/>
            <person name="Manchanda R.K."/>
            <person name="Rao U.R."/>
            <person name="Bhargava P.M."/>
            <person name="Narlikar J.V."/>
        </authorList>
    </citation>
    <scope>NUCLEOTIDE SEQUENCE [LARGE SCALE GENOMIC DNA]</scope>
    <source>
        <strain evidence="2 3">PVAS-1</strain>
    </source>
</reference>
<feature type="non-terminal residue" evidence="2">
    <location>
        <position position="1"/>
    </location>
</feature>